<evidence type="ECO:0000313" key="2">
    <source>
        <dbReference type="Proteomes" id="UP000821845"/>
    </source>
</evidence>
<accession>A0ACB7TA03</accession>
<dbReference type="Proteomes" id="UP000821845">
    <property type="component" value="Chromosome 10"/>
</dbReference>
<proteinExistence type="predicted"/>
<dbReference type="EMBL" id="CM023490">
    <property type="protein sequence ID" value="KAH6943122.1"/>
    <property type="molecule type" value="Genomic_DNA"/>
</dbReference>
<sequence>MLLVRPRTEMGVRDEAVSRRDELAHCAIDPTSQMAKSLKASCNSNNIPSANLSRVLAPVEPAPHGAQTPQHTEFTLSLVVVEDRFDTVQA</sequence>
<gene>
    <name evidence="1" type="ORF">HPB50_016026</name>
</gene>
<keyword evidence="2" id="KW-1185">Reference proteome</keyword>
<organism evidence="1 2">
    <name type="scientific">Hyalomma asiaticum</name>
    <name type="common">Tick</name>
    <dbReference type="NCBI Taxonomy" id="266040"/>
    <lineage>
        <taxon>Eukaryota</taxon>
        <taxon>Metazoa</taxon>
        <taxon>Ecdysozoa</taxon>
        <taxon>Arthropoda</taxon>
        <taxon>Chelicerata</taxon>
        <taxon>Arachnida</taxon>
        <taxon>Acari</taxon>
        <taxon>Parasitiformes</taxon>
        <taxon>Ixodida</taxon>
        <taxon>Ixodoidea</taxon>
        <taxon>Ixodidae</taxon>
        <taxon>Hyalomminae</taxon>
        <taxon>Hyalomma</taxon>
    </lineage>
</organism>
<name>A0ACB7TA03_HYAAI</name>
<comment type="caution">
    <text evidence="1">The sequence shown here is derived from an EMBL/GenBank/DDBJ whole genome shotgun (WGS) entry which is preliminary data.</text>
</comment>
<protein>
    <submittedName>
        <fullName evidence="1">Uncharacterized protein</fullName>
    </submittedName>
</protein>
<evidence type="ECO:0000313" key="1">
    <source>
        <dbReference type="EMBL" id="KAH6943122.1"/>
    </source>
</evidence>
<reference evidence="1" key="1">
    <citation type="submission" date="2020-05" db="EMBL/GenBank/DDBJ databases">
        <title>Large-scale comparative analyses of tick genomes elucidate their genetic diversity and vector capacities.</title>
        <authorList>
            <person name="Jia N."/>
            <person name="Wang J."/>
            <person name="Shi W."/>
            <person name="Du L."/>
            <person name="Sun Y."/>
            <person name="Zhan W."/>
            <person name="Jiang J."/>
            <person name="Wang Q."/>
            <person name="Zhang B."/>
            <person name="Ji P."/>
            <person name="Sakyi L.B."/>
            <person name="Cui X."/>
            <person name="Yuan T."/>
            <person name="Jiang B."/>
            <person name="Yang W."/>
            <person name="Lam T.T.-Y."/>
            <person name="Chang Q."/>
            <person name="Ding S."/>
            <person name="Wang X."/>
            <person name="Zhu J."/>
            <person name="Ruan X."/>
            <person name="Zhao L."/>
            <person name="Wei J."/>
            <person name="Que T."/>
            <person name="Du C."/>
            <person name="Cheng J."/>
            <person name="Dai P."/>
            <person name="Han X."/>
            <person name="Huang E."/>
            <person name="Gao Y."/>
            <person name="Liu J."/>
            <person name="Shao H."/>
            <person name="Ye R."/>
            <person name="Li L."/>
            <person name="Wei W."/>
            <person name="Wang X."/>
            <person name="Wang C."/>
            <person name="Yang T."/>
            <person name="Huo Q."/>
            <person name="Li W."/>
            <person name="Guo W."/>
            <person name="Chen H."/>
            <person name="Zhou L."/>
            <person name="Ni X."/>
            <person name="Tian J."/>
            <person name="Zhou Y."/>
            <person name="Sheng Y."/>
            <person name="Liu T."/>
            <person name="Pan Y."/>
            <person name="Xia L."/>
            <person name="Li J."/>
            <person name="Zhao F."/>
            <person name="Cao W."/>
        </authorList>
    </citation>
    <scope>NUCLEOTIDE SEQUENCE</scope>
    <source>
        <strain evidence="1">Hyas-2018</strain>
    </source>
</reference>